<keyword evidence="2" id="KW-1185">Reference proteome</keyword>
<organism evidence="1 2">
    <name type="scientific">Secundilactobacillus odoratitofui DSM 19909 = JCM 15043</name>
    <dbReference type="NCBI Taxonomy" id="1423776"/>
    <lineage>
        <taxon>Bacteria</taxon>
        <taxon>Bacillati</taxon>
        <taxon>Bacillota</taxon>
        <taxon>Bacilli</taxon>
        <taxon>Lactobacillales</taxon>
        <taxon>Lactobacillaceae</taxon>
        <taxon>Secundilactobacillus</taxon>
    </lineage>
</organism>
<evidence type="ECO:0000313" key="1">
    <source>
        <dbReference type="EMBL" id="KRK97466.1"/>
    </source>
</evidence>
<name>A0A0R1LYD7_9LACO</name>
<dbReference type="EMBL" id="AZEE01000029">
    <property type="protein sequence ID" value="KRK97466.1"/>
    <property type="molecule type" value="Genomic_DNA"/>
</dbReference>
<reference evidence="1 2" key="1">
    <citation type="journal article" date="2015" name="Genome Announc.">
        <title>Expanding the biotechnology potential of lactobacilli through comparative genomics of 213 strains and associated genera.</title>
        <authorList>
            <person name="Sun Z."/>
            <person name="Harris H.M."/>
            <person name="McCann A."/>
            <person name="Guo C."/>
            <person name="Argimon S."/>
            <person name="Zhang W."/>
            <person name="Yang X."/>
            <person name="Jeffery I.B."/>
            <person name="Cooney J.C."/>
            <person name="Kagawa T.F."/>
            <person name="Liu W."/>
            <person name="Song Y."/>
            <person name="Salvetti E."/>
            <person name="Wrobel A."/>
            <person name="Rasinkangas P."/>
            <person name="Parkhill J."/>
            <person name="Rea M.C."/>
            <person name="O'Sullivan O."/>
            <person name="Ritari J."/>
            <person name="Douillard F.P."/>
            <person name="Paul Ross R."/>
            <person name="Yang R."/>
            <person name="Briner A.E."/>
            <person name="Felis G.E."/>
            <person name="de Vos W.M."/>
            <person name="Barrangou R."/>
            <person name="Klaenhammer T.R."/>
            <person name="Caufield P.W."/>
            <person name="Cui Y."/>
            <person name="Zhang H."/>
            <person name="O'Toole P.W."/>
        </authorList>
    </citation>
    <scope>NUCLEOTIDE SEQUENCE [LARGE SCALE GENOMIC DNA]</scope>
    <source>
        <strain evidence="1 2">DSM 19909</strain>
    </source>
</reference>
<evidence type="ECO:0000313" key="2">
    <source>
        <dbReference type="Proteomes" id="UP000051160"/>
    </source>
</evidence>
<dbReference type="Proteomes" id="UP000051160">
    <property type="component" value="Unassembled WGS sequence"/>
</dbReference>
<sequence>MTQLKNKLITSKASRSQLSLDYFEYRSDKNDLTSNFVEGILATTKQEEATT</sequence>
<dbReference type="AlphaFoldDB" id="A0A0R1LYD7"/>
<comment type="caution">
    <text evidence="1">The sequence shown here is derived from an EMBL/GenBank/DDBJ whole genome shotgun (WGS) entry which is preliminary data.</text>
</comment>
<protein>
    <submittedName>
        <fullName evidence="1">Uncharacterized protein</fullName>
    </submittedName>
</protein>
<proteinExistence type="predicted"/>
<accession>A0A0R1LYD7</accession>
<dbReference type="PATRIC" id="fig|1423776.4.peg.1511"/>
<gene>
    <name evidence="1" type="ORF">FD04_GL001493</name>
</gene>